<feature type="domain" description="HTH lacI-type" evidence="4">
    <location>
        <begin position="8"/>
        <end position="46"/>
    </location>
</feature>
<dbReference type="Gene3D" id="3.40.50.2300">
    <property type="match status" value="2"/>
</dbReference>
<evidence type="ECO:0000313" key="6">
    <source>
        <dbReference type="Proteomes" id="UP000585507"/>
    </source>
</evidence>
<evidence type="ECO:0000259" key="4">
    <source>
        <dbReference type="PROSITE" id="PS50932"/>
    </source>
</evidence>
<dbReference type="CDD" id="cd06307">
    <property type="entry name" value="PBP1_sugar_binding"/>
    <property type="match status" value="1"/>
</dbReference>
<dbReference type="InterPro" id="IPR028082">
    <property type="entry name" value="Peripla_BP_I"/>
</dbReference>
<dbReference type="SUPFAM" id="SSF53822">
    <property type="entry name" value="Periplasmic binding protein-like I"/>
    <property type="match status" value="1"/>
</dbReference>
<dbReference type="PANTHER" id="PTHR30146">
    <property type="entry name" value="LACI-RELATED TRANSCRIPTIONAL REPRESSOR"/>
    <property type="match status" value="1"/>
</dbReference>
<dbReference type="AlphaFoldDB" id="A0A7W8U8J1"/>
<dbReference type="GO" id="GO:0000976">
    <property type="term" value="F:transcription cis-regulatory region binding"/>
    <property type="evidence" value="ECO:0007669"/>
    <property type="project" value="TreeGrafter"/>
</dbReference>
<reference evidence="5 6" key="1">
    <citation type="submission" date="2020-08" db="EMBL/GenBank/DDBJ databases">
        <title>Genomic Encyclopedia of Type Strains, Phase IV (KMG-V): Genome sequencing to study the core and pangenomes of soil and plant-associated prokaryotes.</title>
        <authorList>
            <person name="Whitman W."/>
        </authorList>
    </citation>
    <scope>NUCLEOTIDE SEQUENCE [LARGE SCALE GENOMIC DNA]</scope>
    <source>
        <strain evidence="5 6">SEMIA 4084</strain>
    </source>
</reference>
<sequence>MAHEFLVKDIAFQAGLSTATVDRVLNGREGVRKQTELRVRAAIRELEKQQVGMEVQGRKFGIDIVMEAPQRFTSTVRDAFESEALTFLPTIFRSRFHFAESMRPHEIVQLLDRIRLRGSDGIVLKAPDVADISAAVARLQQSGIPVVTLVTDLPNAPRIAYAGADNRAAGETAAYLLGERLAGHPAVVLVTLSSSRFRGEEEREIGFRRTLRDRYPSIGVVEVSEGLGRDEATGALAAGALSGNPGINAVYSIGGGNRAVLGAFAAAAKPCTVFVAHDLDADNLDLLRSGQIHFILHHDLKADVRTAFRAIMSRRGALASSAGSQLSAVEVITPYNIPAWVR</sequence>
<keyword evidence="6" id="KW-1185">Reference proteome</keyword>
<dbReference type="Pfam" id="PF00356">
    <property type="entry name" value="LacI"/>
    <property type="match status" value="1"/>
</dbReference>
<dbReference type="InterPro" id="IPR000843">
    <property type="entry name" value="HTH_LacI"/>
</dbReference>
<evidence type="ECO:0000256" key="2">
    <source>
        <dbReference type="ARBA" id="ARBA00023125"/>
    </source>
</evidence>
<name>A0A7W8U8J1_9HYPH</name>
<evidence type="ECO:0000313" key="5">
    <source>
        <dbReference type="EMBL" id="MBB5534790.1"/>
    </source>
</evidence>
<keyword evidence="1" id="KW-0805">Transcription regulation</keyword>
<accession>A0A7W8U8J1</accession>
<dbReference type="Gene3D" id="1.10.260.40">
    <property type="entry name" value="lambda repressor-like DNA-binding domains"/>
    <property type="match status" value="1"/>
</dbReference>
<protein>
    <submittedName>
        <fullName evidence="5">LacI family transcriptional regulator</fullName>
    </submittedName>
</protein>
<proteinExistence type="predicted"/>
<evidence type="ECO:0000256" key="1">
    <source>
        <dbReference type="ARBA" id="ARBA00023015"/>
    </source>
</evidence>
<organism evidence="5 6">
    <name type="scientific">Rhizobium giardinii</name>
    <dbReference type="NCBI Taxonomy" id="56731"/>
    <lineage>
        <taxon>Bacteria</taxon>
        <taxon>Pseudomonadati</taxon>
        <taxon>Pseudomonadota</taxon>
        <taxon>Alphaproteobacteria</taxon>
        <taxon>Hyphomicrobiales</taxon>
        <taxon>Rhizobiaceae</taxon>
        <taxon>Rhizobium/Agrobacterium group</taxon>
        <taxon>Rhizobium</taxon>
    </lineage>
</organism>
<dbReference type="PANTHER" id="PTHR30146:SF152">
    <property type="entry name" value="TRANSCRIPTIONAL REGULATORY PROTEIN"/>
    <property type="match status" value="1"/>
</dbReference>
<evidence type="ECO:0000256" key="3">
    <source>
        <dbReference type="ARBA" id="ARBA00023163"/>
    </source>
</evidence>
<dbReference type="SUPFAM" id="SSF47413">
    <property type="entry name" value="lambda repressor-like DNA-binding domains"/>
    <property type="match status" value="1"/>
</dbReference>
<dbReference type="Pfam" id="PF13407">
    <property type="entry name" value="Peripla_BP_4"/>
    <property type="match status" value="1"/>
</dbReference>
<dbReference type="InterPro" id="IPR025997">
    <property type="entry name" value="SBP_2_dom"/>
</dbReference>
<dbReference type="RefSeq" id="WP_018324640.1">
    <property type="nucleotide sequence ID" value="NZ_JACHBK010000003.1"/>
</dbReference>
<dbReference type="PROSITE" id="PS50932">
    <property type="entry name" value="HTH_LACI_2"/>
    <property type="match status" value="1"/>
</dbReference>
<keyword evidence="2" id="KW-0238">DNA-binding</keyword>
<dbReference type="InterPro" id="IPR010982">
    <property type="entry name" value="Lambda_DNA-bd_dom_sf"/>
</dbReference>
<comment type="caution">
    <text evidence="5">The sequence shown here is derived from an EMBL/GenBank/DDBJ whole genome shotgun (WGS) entry which is preliminary data.</text>
</comment>
<dbReference type="EMBL" id="JACHBK010000003">
    <property type="protein sequence ID" value="MBB5534790.1"/>
    <property type="molecule type" value="Genomic_DNA"/>
</dbReference>
<dbReference type="SMART" id="SM00354">
    <property type="entry name" value="HTH_LACI"/>
    <property type="match status" value="1"/>
</dbReference>
<dbReference type="GO" id="GO:0003700">
    <property type="term" value="F:DNA-binding transcription factor activity"/>
    <property type="evidence" value="ECO:0007669"/>
    <property type="project" value="TreeGrafter"/>
</dbReference>
<dbReference type="Proteomes" id="UP000585507">
    <property type="component" value="Unassembled WGS sequence"/>
</dbReference>
<dbReference type="CDD" id="cd01392">
    <property type="entry name" value="HTH_LacI"/>
    <property type="match status" value="1"/>
</dbReference>
<gene>
    <name evidence="5" type="ORF">GGD55_001473</name>
</gene>
<keyword evidence="3" id="KW-0804">Transcription</keyword>